<dbReference type="Gene3D" id="1.10.10.630">
    <property type="entry name" value="DnaD domain-like"/>
    <property type="match status" value="1"/>
</dbReference>
<dbReference type="Gene3D" id="1.10.10.10">
    <property type="entry name" value="Winged helix-like DNA-binding domain superfamily/Winged helix DNA-binding domain"/>
    <property type="match status" value="1"/>
</dbReference>
<sequence length="565" mass="63574">MTDEFIVRLGESKQDKLNKEFSMLHDETSFEIMRKVGSEGFAMYYTLNSYTRGNSGVMAFPKNDTLARKLNVNERTVRRWKSVLIQENILRVIPCHLDNGTQTSNVILLNAAYPEIPDDWFTYGAEGFVHSKGCLPKPKKSNSDIIMRKIRVKHGRTNLSGYQNMGGQNCPGIKMRADKTARERGTKLSASPPSEIADGARADGTFFEGEPYVVEPYKKIDIYDAREENSFKKPTNSGNDNNTLGQSCPAPLIQSPDLVRILNVYTEHHFRPALTFVTQDQLSALLAEAGVDLLQEAMEIAIQYNACNLRYVETVVDSLKRRADEAVTPALVQVQDAQRASSYTQKPSSKPNYSRSSYAKRGLTIAEAREAGQQTVCVQPDKYAEMNATLQRIQSQDHVSPSVEESDNSNTACLQEPCAVQTATPWGDMQIIDENQSSEHVEEFNKALIDKTSNKTVETPVEAIHGDFEVSEDGRTVAEIRQQEIRDFFRTMQAKKTVDKPMHMLDADQEPAPATQQGKYARFYRMRRKTPCFSYGDIRRSPSGATVGTVQLDVIKKYIEEQKSR</sequence>
<comment type="caution">
    <text evidence="2">The sequence shown here is derived from an EMBL/GenBank/DDBJ whole genome shotgun (WGS) entry which is preliminary data.</text>
</comment>
<evidence type="ECO:0000313" key="3">
    <source>
        <dbReference type="Proteomes" id="UP001139263"/>
    </source>
</evidence>
<dbReference type="AlphaFoldDB" id="A0A9X1VB55"/>
<dbReference type="RefSeq" id="WP_241716444.1">
    <property type="nucleotide sequence ID" value="NZ_JALBUF010000018.1"/>
</dbReference>
<protein>
    <recommendedName>
        <fullName evidence="4">Helix-turn-helix domain-containing protein</fullName>
    </recommendedName>
</protein>
<keyword evidence="3" id="KW-1185">Reference proteome</keyword>
<gene>
    <name evidence="2" type="ORF">MM817_02916</name>
</gene>
<evidence type="ECO:0000256" key="1">
    <source>
        <dbReference type="SAM" id="MobiDB-lite"/>
    </source>
</evidence>
<reference evidence="2" key="1">
    <citation type="submission" date="2022-03" db="EMBL/GenBank/DDBJ databases">
        <title>Draft Genome Sequence of Firmicute Strain S0AB, a Heterotrophic Iron/Sulfur-Oxidizing Extreme Acidophile.</title>
        <authorList>
            <person name="Vergara E."/>
            <person name="Pakostova E."/>
            <person name="Johnson D.B."/>
            <person name="Holmes D.S."/>
        </authorList>
    </citation>
    <scope>NUCLEOTIDE SEQUENCE</scope>
    <source>
        <strain evidence="2">S0AB</strain>
    </source>
</reference>
<dbReference type="InterPro" id="IPR034829">
    <property type="entry name" value="DnaD-like_sf"/>
</dbReference>
<name>A0A9X1VB55_9BACL</name>
<dbReference type="Proteomes" id="UP001139263">
    <property type="component" value="Unassembled WGS sequence"/>
</dbReference>
<feature type="region of interest" description="Disordered" evidence="1">
    <location>
        <begin position="337"/>
        <end position="357"/>
    </location>
</feature>
<dbReference type="EMBL" id="JALBUF010000018">
    <property type="protein sequence ID" value="MCI0184619.1"/>
    <property type="molecule type" value="Genomic_DNA"/>
</dbReference>
<organism evidence="2 3">
    <name type="scientific">Sulfoacidibacillus ferrooxidans</name>
    <dbReference type="NCBI Taxonomy" id="2005001"/>
    <lineage>
        <taxon>Bacteria</taxon>
        <taxon>Bacillati</taxon>
        <taxon>Bacillota</taxon>
        <taxon>Bacilli</taxon>
        <taxon>Bacillales</taxon>
        <taxon>Alicyclobacillaceae</taxon>
        <taxon>Sulfoacidibacillus</taxon>
    </lineage>
</organism>
<evidence type="ECO:0008006" key="4">
    <source>
        <dbReference type="Google" id="ProtNLM"/>
    </source>
</evidence>
<proteinExistence type="predicted"/>
<evidence type="ECO:0000313" key="2">
    <source>
        <dbReference type="EMBL" id="MCI0184619.1"/>
    </source>
</evidence>
<accession>A0A9X1VB55</accession>
<dbReference type="Pfam" id="PF13730">
    <property type="entry name" value="HTH_36"/>
    <property type="match status" value="1"/>
</dbReference>
<dbReference type="InterPro" id="IPR036388">
    <property type="entry name" value="WH-like_DNA-bd_sf"/>
</dbReference>